<dbReference type="EMBL" id="VXLC01000012">
    <property type="protein sequence ID" value="KAA8886520.1"/>
    <property type="molecule type" value="Genomic_DNA"/>
</dbReference>
<dbReference type="Proteomes" id="UP000323876">
    <property type="component" value="Unassembled WGS sequence"/>
</dbReference>
<proteinExistence type="predicted"/>
<organism evidence="1 2">
    <name type="scientific">Nocardia colli</name>
    <dbReference type="NCBI Taxonomy" id="2545717"/>
    <lineage>
        <taxon>Bacteria</taxon>
        <taxon>Bacillati</taxon>
        <taxon>Actinomycetota</taxon>
        <taxon>Actinomycetes</taxon>
        <taxon>Mycobacteriales</taxon>
        <taxon>Nocardiaceae</taxon>
        <taxon>Nocardia</taxon>
    </lineage>
</organism>
<reference evidence="1 2" key="1">
    <citation type="submission" date="2019-09" db="EMBL/GenBank/DDBJ databases">
        <authorList>
            <person name="Wang X."/>
        </authorList>
    </citation>
    <scope>NUCLEOTIDE SEQUENCE [LARGE SCALE GENOMIC DNA]</scope>
    <source>
        <strain evidence="1 2">CICC 11023</strain>
    </source>
</reference>
<keyword evidence="2" id="KW-1185">Reference proteome</keyword>
<dbReference type="OrthoDB" id="3850404at2"/>
<dbReference type="AlphaFoldDB" id="A0A5N0ECK5"/>
<gene>
    <name evidence="1" type="ORF">F3087_23920</name>
</gene>
<accession>A0A5N0ECK5</accession>
<dbReference type="RefSeq" id="WP_150404260.1">
    <property type="nucleotide sequence ID" value="NZ_VXLC01000012.1"/>
</dbReference>
<sequence length="219" mass="22976">MSAPEASAPLSITMDIPAGYVALPLDDIDGSIARTASMFAELGPGTVSSAAPAVLQALRVLLTRVTQVNAVYCGLGRHSAADGQPISSNLIVSLHEYGERQNPRLTLADVLTASSGGGETFENIEFIEISERPILLFDRRRTLPAPDLADRTSAELDQKVYQLEAVVPAPDGAAVAAIEFSTPFVEYGEEFVPMIAAMAASVDFGTPVAQPGTSSSLDL</sequence>
<evidence type="ECO:0000313" key="2">
    <source>
        <dbReference type="Proteomes" id="UP000323876"/>
    </source>
</evidence>
<evidence type="ECO:0000313" key="1">
    <source>
        <dbReference type="EMBL" id="KAA8886520.1"/>
    </source>
</evidence>
<comment type="caution">
    <text evidence="1">The sequence shown here is derived from an EMBL/GenBank/DDBJ whole genome shotgun (WGS) entry which is preliminary data.</text>
</comment>
<protein>
    <submittedName>
        <fullName evidence="1">Uncharacterized protein</fullName>
    </submittedName>
</protein>
<name>A0A5N0ECK5_9NOCA</name>